<evidence type="ECO:0000256" key="10">
    <source>
        <dbReference type="ARBA" id="ARBA00022840"/>
    </source>
</evidence>
<dbReference type="InterPro" id="IPR029016">
    <property type="entry name" value="GAF-like_dom_sf"/>
</dbReference>
<comment type="catalytic activity">
    <reaction evidence="1">
        <text>ATP + protein L-histidine = ADP + protein N-phospho-L-histidine.</text>
        <dbReference type="EC" id="2.7.13.3"/>
    </reaction>
</comment>
<dbReference type="Pfam" id="PF07694">
    <property type="entry name" value="5TM-5TMR_LYT"/>
    <property type="match status" value="1"/>
</dbReference>
<dbReference type="GO" id="GO:0071555">
    <property type="term" value="P:cell wall organization"/>
    <property type="evidence" value="ECO:0007669"/>
    <property type="project" value="InterPro"/>
</dbReference>
<evidence type="ECO:0000313" key="16">
    <source>
        <dbReference type="EMBL" id="MUK87547.1"/>
    </source>
</evidence>
<evidence type="ECO:0000256" key="13">
    <source>
        <dbReference type="ARBA" id="ARBA00023136"/>
    </source>
</evidence>
<dbReference type="InterPro" id="IPR050640">
    <property type="entry name" value="Bact_2-comp_sensor_kinase"/>
</dbReference>
<evidence type="ECO:0000256" key="4">
    <source>
        <dbReference type="ARBA" id="ARBA00022475"/>
    </source>
</evidence>
<protein>
    <recommendedName>
        <fullName evidence="3">histidine kinase</fullName>
        <ecNumber evidence="3">2.7.13.3</ecNumber>
    </recommendedName>
</protein>
<comment type="caution">
    <text evidence="16">The sequence shown here is derived from an EMBL/GenBank/DDBJ whole genome shotgun (WGS) entry which is preliminary data.</text>
</comment>
<dbReference type="Pfam" id="PF02518">
    <property type="entry name" value="HATPase_c"/>
    <property type="match status" value="1"/>
</dbReference>
<evidence type="ECO:0000313" key="17">
    <source>
        <dbReference type="Proteomes" id="UP000469125"/>
    </source>
</evidence>
<keyword evidence="10" id="KW-0067">ATP-binding</keyword>
<sequence length="592" mass="65641">MIELTIILFQRIGLLLLMAFMLTRIPRFRSLLDRDITIKTVIYHSLVFGLMSIVGTHAGVIMHGEELIIKALVIDIGNDEVLIGFSLVVVMIAGLLGGPLVGLGAGIVSGIYIAFLGGDAWVANCIINPMAGLITGGTGQFFSEERVIAPNKALFIGIFPPVLHMGMLLMVLPNQQNGVEIVNTIGIPLVITNSVALAIFTMMIRVALNETEREAAIETNRALSIAEKALPLLREAPGTMNAKKMAQLLYQELDVAAISVTDRTQVLSHVGLGDDHHRSMEPLKMRLSRKAVEQGEIQVAYEQSDIQCRYDACPLKTAIMVPIFRSGEVIGLINLYFRHSQQIRAVEVALAKGLGMIISNQISGFEAERMKELLKEAEMRNLQAQINPHFLFNTFHLIHSLLRVDAEKARHILFQLSQYMRANLKIASDSLIPLKSELEHVHAYIEIVKARFPDQIVVDIDIEDGLEDVLIPPATLQPLVENSIQHGLKDCQCKGVVRVQITQVNEQIYCNVTDNGQGFPENLLPLLGEKPLHLKDGNGTALYNINQRIKGMFGNDNRLHIENIDAGSRISFYLPIRHTFKQESFQSANHVT</sequence>
<evidence type="ECO:0000256" key="9">
    <source>
        <dbReference type="ARBA" id="ARBA00022777"/>
    </source>
</evidence>
<dbReference type="SUPFAM" id="SSF55781">
    <property type="entry name" value="GAF domain-like"/>
    <property type="match status" value="1"/>
</dbReference>
<dbReference type="GO" id="GO:0005524">
    <property type="term" value="F:ATP binding"/>
    <property type="evidence" value="ECO:0007669"/>
    <property type="project" value="UniProtKB-KW"/>
</dbReference>
<dbReference type="EC" id="2.7.13.3" evidence="3"/>
<keyword evidence="12" id="KW-0902">Two-component regulatory system</keyword>
<feature type="transmembrane region" description="Helical" evidence="14">
    <location>
        <begin position="154"/>
        <end position="173"/>
    </location>
</feature>
<evidence type="ECO:0000256" key="7">
    <source>
        <dbReference type="ARBA" id="ARBA00022692"/>
    </source>
</evidence>
<feature type="transmembrane region" description="Helical" evidence="14">
    <location>
        <begin position="41"/>
        <end position="61"/>
    </location>
</feature>
<evidence type="ECO:0000259" key="15">
    <source>
        <dbReference type="SMART" id="SM00387"/>
    </source>
</evidence>
<evidence type="ECO:0000256" key="14">
    <source>
        <dbReference type="SAM" id="Phobius"/>
    </source>
</evidence>
<feature type="transmembrane region" description="Helical" evidence="14">
    <location>
        <begin position="82"/>
        <end position="115"/>
    </location>
</feature>
<feature type="transmembrane region" description="Helical" evidence="14">
    <location>
        <begin position="185"/>
        <end position="208"/>
    </location>
</feature>
<dbReference type="InterPro" id="IPR003594">
    <property type="entry name" value="HATPase_dom"/>
</dbReference>
<evidence type="ECO:0000256" key="2">
    <source>
        <dbReference type="ARBA" id="ARBA00004651"/>
    </source>
</evidence>
<keyword evidence="11 14" id="KW-1133">Transmembrane helix</keyword>
<accession>A0A6N8FHL4</accession>
<dbReference type="Proteomes" id="UP000469125">
    <property type="component" value="Unassembled WGS sequence"/>
</dbReference>
<keyword evidence="13 14" id="KW-0472">Membrane</keyword>
<dbReference type="RefSeq" id="WP_155667331.1">
    <property type="nucleotide sequence ID" value="NZ_WOCA01000002.1"/>
</dbReference>
<dbReference type="EMBL" id="WOCA01000002">
    <property type="protein sequence ID" value="MUK87547.1"/>
    <property type="molecule type" value="Genomic_DNA"/>
</dbReference>
<evidence type="ECO:0000256" key="8">
    <source>
        <dbReference type="ARBA" id="ARBA00022741"/>
    </source>
</evidence>
<evidence type="ECO:0000256" key="3">
    <source>
        <dbReference type="ARBA" id="ARBA00012438"/>
    </source>
</evidence>
<keyword evidence="6" id="KW-0808">Transferase</keyword>
<evidence type="ECO:0000256" key="6">
    <source>
        <dbReference type="ARBA" id="ARBA00022679"/>
    </source>
</evidence>
<keyword evidence="4" id="KW-1003">Cell membrane</keyword>
<keyword evidence="7 14" id="KW-0812">Transmembrane</keyword>
<proteinExistence type="predicted"/>
<evidence type="ECO:0000256" key="1">
    <source>
        <dbReference type="ARBA" id="ARBA00000085"/>
    </source>
</evidence>
<feature type="domain" description="Histidine kinase/HSP90-like ATPase" evidence="15">
    <location>
        <begin position="471"/>
        <end position="578"/>
    </location>
</feature>
<dbReference type="InterPro" id="IPR010559">
    <property type="entry name" value="Sig_transdc_His_kin_internal"/>
</dbReference>
<dbReference type="Pfam" id="PF06580">
    <property type="entry name" value="His_kinase"/>
    <property type="match status" value="1"/>
</dbReference>
<keyword evidence="9 16" id="KW-0418">Kinase</keyword>
<dbReference type="Gene3D" id="3.30.450.40">
    <property type="match status" value="1"/>
</dbReference>
<dbReference type="InterPro" id="IPR011620">
    <property type="entry name" value="Sig_transdc_His_kinase_LytS_TM"/>
</dbReference>
<keyword evidence="17" id="KW-1185">Reference proteome</keyword>
<evidence type="ECO:0000256" key="5">
    <source>
        <dbReference type="ARBA" id="ARBA00022553"/>
    </source>
</evidence>
<keyword evidence="5" id="KW-0597">Phosphoprotein</keyword>
<dbReference type="AlphaFoldDB" id="A0A6N8FHL4"/>
<evidence type="ECO:0000256" key="11">
    <source>
        <dbReference type="ARBA" id="ARBA00022989"/>
    </source>
</evidence>
<gene>
    <name evidence="16" type="ORF">GMD78_03915</name>
</gene>
<feature type="transmembrane region" description="Helical" evidence="14">
    <location>
        <begin position="12"/>
        <end position="29"/>
    </location>
</feature>
<dbReference type="GO" id="GO:0005886">
    <property type="term" value="C:plasma membrane"/>
    <property type="evidence" value="ECO:0007669"/>
    <property type="project" value="UniProtKB-SubCell"/>
</dbReference>
<dbReference type="Gene3D" id="3.30.565.10">
    <property type="entry name" value="Histidine kinase-like ATPase, C-terminal domain"/>
    <property type="match status" value="1"/>
</dbReference>
<dbReference type="SMART" id="SM00387">
    <property type="entry name" value="HATPase_c"/>
    <property type="match status" value="1"/>
</dbReference>
<dbReference type="InterPro" id="IPR036890">
    <property type="entry name" value="HATPase_C_sf"/>
</dbReference>
<reference evidence="16 17" key="1">
    <citation type="submission" date="2019-11" db="EMBL/GenBank/DDBJ databases">
        <authorList>
            <person name="Li X."/>
        </authorList>
    </citation>
    <scope>NUCLEOTIDE SEQUENCE [LARGE SCALE GENOMIC DNA]</scope>
    <source>
        <strain evidence="16 17">L9</strain>
    </source>
</reference>
<organism evidence="16 17">
    <name type="scientific">Ornithinibacillus caprae</name>
    <dbReference type="NCBI Taxonomy" id="2678566"/>
    <lineage>
        <taxon>Bacteria</taxon>
        <taxon>Bacillati</taxon>
        <taxon>Bacillota</taxon>
        <taxon>Bacilli</taxon>
        <taxon>Bacillales</taxon>
        <taxon>Bacillaceae</taxon>
        <taxon>Ornithinibacillus</taxon>
    </lineage>
</organism>
<dbReference type="PANTHER" id="PTHR34220">
    <property type="entry name" value="SENSOR HISTIDINE KINASE YPDA"/>
    <property type="match status" value="1"/>
</dbReference>
<keyword evidence="8" id="KW-0547">Nucleotide-binding</keyword>
<dbReference type="PANTHER" id="PTHR34220:SF7">
    <property type="entry name" value="SENSOR HISTIDINE KINASE YPDA"/>
    <property type="match status" value="1"/>
</dbReference>
<dbReference type="GO" id="GO:0000155">
    <property type="term" value="F:phosphorelay sensor kinase activity"/>
    <property type="evidence" value="ECO:0007669"/>
    <property type="project" value="InterPro"/>
</dbReference>
<name>A0A6N8FHL4_9BACI</name>
<dbReference type="SUPFAM" id="SSF55874">
    <property type="entry name" value="ATPase domain of HSP90 chaperone/DNA topoisomerase II/histidine kinase"/>
    <property type="match status" value="1"/>
</dbReference>
<feature type="transmembrane region" description="Helical" evidence="14">
    <location>
        <begin position="121"/>
        <end position="142"/>
    </location>
</feature>
<comment type="subcellular location">
    <subcellularLocation>
        <location evidence="2">Cell membrane</location>
        <topology evidence="2">Multi-pass membrane protein</topology>
    </subcellularLocation>
</comment>
<evidence type="ECO:0000256" key="12">
    <source>
        <dbReference type="ARBA" id="ARBA00023012"/>
    </source>
</evidence>